<reference evidence="2 3" key="1">
    <citation type="journal article" date="2018" name="Front. Plant Sci.">
        <title>Red Clover (Trifolium pratense) and Zigzag Clover (T. medium) - A Picture of Genomic Similarities and Differences.</title>
        <authorList>
            <person name="Dluhosova J."/>
            <person name="Istvanek J."/>
            <person name="Nedelnik J."/>
            <person name="Repkova J."/>
        </authorList>
    </citation>
    <scope>NUCLEOTIDE SEQUENCE [LARGE SCALE GENOMIC DNA]</scope>
    <source>
        <strain evidence="3">cv. 10/8</strain>
        <tissue evidence="2">Leaf</tissue>
    </source>
</reference>
<evidence type="ECO:0000313" key="2">
    <source>
        <dbReference type="EMBL" id="MCI56526.1"/>
    </source>
</evidence>
<dbReference type="EMBL" id="LXQA010513589">
    <property type="protein sequence ID" value="MCI56526.1"/>
    <property type="molecule type" value="Genomic_DNA"/>
</dbReference>
<feature type="region of interest" description="Disordered" evidence="1">
    <location>
        <begin position="43"/>
        <end position="64"/>
    </location>
</feature>
<proteinExistence type="predicted"/>
<keyword evidence="3" id="KW-1185">Reference proteome</keyword>
<sequence>MVECCSRKRLTATPHLDPVFVETVVNEVLFSFNLFEEELVKAEEEEKQRKEEEEKRKQQEEEHN</sequence>
<dbReference type="AlphaFoldDB" id="A0A392T8V5"/>
<dbReference type="Proteomes" id="UP000265520">
    <property type="component" value="Unassembled WGS sequence"/>
</dbReference>
<comment type="caution">
    <text evidence="2">The sequence shown here is derived from an EMBL/GenBank/DDBJ whole genome shotgun (WGS) entry which is preliminary data.</text>
</comment>
<evidence type="ECO:0000313" key="3">
    <source>
        <dbReference type="Proteomes" id="UP000265520"/>
    </source>
</evidence>
<accession>A0A392T8V5</accession>
<feature type="non-terminal residue" evidence="2">
    <location>
        <position position="64"/>
    </location>
</feature>
<name>A0A392T8V5_9FABA</name>
<protein>
    <submittedName>
        <fullName evidence="2">Uncharacterized protein</fullName>
    </submittedName>
</protein>
<evidence type="ECO:0000256" key="1">
    <source>
        <dbReference type="SAM" id="MobiDB-lite"/>
    </source>
</evidence>
<organism evidence="2 3">
    <name type="scientific">Trifolium medium</name>
    <dbReference type="NCBI Taxonomy" id="97028"/>
    <lineage>
        <taxon>Eukaryota</taxon>
        <taxon>Viridiplantae</taxon>
        <taxon>Streptophyta</taxon>
        <taxon>Embryophyta</taxon>
        <taxon>Tracheophyta</taxon>
        <taxon>Spermatophyta</taxon>
        <taxon>Magnoliopsida</taxon>
        <taxon>eudicotyledons</taxon>
        <taxon>Gunneridae</taxon>
        <taxon>Pentapetalae</taxon>
        <taxon>rosids</taxon>
        <taxon>fabids</taxon>
        <taxon>Fabales</taxon>
        <taxon>Fabaceae</taxon>
        <taxon>Papilionoideae</taxon>
        <taxon>50 kb inversion clade</taxon>
        <taxon>NPAAA clade</taxon>
        <taxon>Hologalegina</taxon>
        <taxon>IRL clade</taxon>
        <taxon>Trifolieae</taxon>
        <taxon>Trifolium</taxon>
    </lineage>
</organism>